<dbReference type="Proteomes" id="UP000091967">
    <property type="component" value="Unassembled WGS sequence"/>
</dbReference>
<feature type="region of interest" description="Disordered" evidence="4">
    <location>
        <begin position="1"/>
        <end position="53"/>
    </location>
</feature>
<feature type="compositionally biased region" description="Basic and acidic residues" evidence="4">
    <location>
        <begin position="19"/>
        <end position="28"/>
    </location>
</feature>
<dbReference type="CDD" id="cd23339">
    <property type="entry name" value="beta-trefoil_FSCN_fungal_FRG1-like"/>
    <property type="match status" value="1"/>
</dbReference>
<evidence type="ECO:0000256" key="4">
    <source>
        <dbReference type="SAM" id="MobiDB-lite"/>
    </source>
</evidence>
<comment type="similarity">
    <text evidence="2">Belongs to the FRG1 family.</text>
</comment>
<proteinExistence type="inferred from homology"/>
<dbReference type="GO" id="GO:0071013">
    <property type="term" value="C:catalytic step 2 spliceosome"/>
    <property type="evidence" value="ECO:0007669"/>
    <property type="project" value="TreeGrafter"/>
</dbReference>
<accession>A0A1B8AGV4</accession>
<evidence type="ECO:0000256" key="3">
    <source>
        <dbReference type="ARBA" id="ARBA00023242"/>
    </source>
</evidence>
<keyword evidence="6" id="KW-1185">Reference proteome</keyword>
<dbReference type="InterPro" id="IPR010414">
    <property type="entry name" value="FRG1"/>
</dbReference>
<dbReference type="Gene3D" id="2.80.10.50">
    <property type="match status" value="1"/>
</dbReference>
<evidence type="ECO:0000313" key="6">
    <source>
        <dbReference type="Proteomes" id="UP000091967"/>
    </source>
</evidence>
<name>A0A1B8AGV4_FUSPO</name>
<dbReference type="InterPro" id="IPR008999">
    <property type="entry name" value="Actin-crosslinking"/>
</dbReference>
<comment type="subcellular location">
    <subcellularLocation>
        <location evidence="1">Nucleus</location>
        <location evidence="1">Nucleolus</location>
    </subcellularLocation>
</comment>
<sequence length="313" mass="34618">MVKPLTFKGDKKVKKRKRTDAEKSSRDAVDDETGQVQKTTTTEEAENDDSWVSAEATTDVSGPIMIVLPSDTPSALACDATGKVFTVPIENIVDGNPATAEPHDVRQVWIVNRVAGTESFRFKGHHGRFLSCDKIGLLSASAEAVSPLESFNIIPTGDTPGTFQIQTLRDTFLSIKGPSKASSKICDVRGDADTISFDTTFRIRMQARFKPKLRASKEEKALAKISRRELEEAAGRRLDEDEVRKLKRARREGDYHEALLEIKVKKNGRAAYKSGKGLLTKDVRQTLLLDKLSVGNQEQTEMPNTSMIRLPSV</sequence>
<reference evidence="5 6" key="1">
    <citation type="submission" date="2016-06" db="EMBL/GenBank/DDBJ databases">
        <title>Living apart together: crosstalk between the core and supernumerary genomes in a fungal plant pathogen.</title>
        <authorList>
            <person name="Vanheule A."/>
            <person name="Audenaert K."/>
            <person name="Warris S."/>
            <person name="Van De Geest H."/>
            <person name="Schijlen E."/>
            <person name="Hofte M."/>
            <person name="De Saeger S."/>
            <person name="Haesaert G."/>
            <person name="Waalwijk C."/>
            <person name="Van Der Lee T."/>
        </authorList>
    </citation>
    <scope>NUCLEOTIDE SEQUENCE [LARGE SCALE GENOMIC DNA]</scope>
    <source>
        <strain evidence="5 6">2516</strain>
    </source>
</reference>
<comment type="caution">
    <text evidence="5">The sequence shown here is derived from an EMBL/GenBank/DDBJ whole genome shotgun (WGS) entry which is preliminary data.</text>
</comment>
<dbReference type="OMA" id="ACDVNGK"/>
<dbReference type="PANTHER" id="PTHR12928:SF0">
    <property type="entry name" value="FSHD REGION GENE 1"/>
    <property type="match status" value="1"/>
</dbReference>
<organism evidence="5 6">
    <name type="scientific">Fusarium poae</name>
    <dbReference type="NCBI Taxonomy" id="36050"/>
    <lineage>
        <taxon>Eukaryota</taxon>
        <taxon>Fungi</taxon>
        <taxon>Dikarya</taxon>
        <taxon>Ascomycota</taxon>
        <taxon>Pezizomycotina</taxon>
        <taxon>Sordariomycetes</taxon>
        <taxon>Hypocreomycetidae</taxon>
        <taxon>Hypocreales</taxon>
        <taxon>Nectriaceae</taxon>
        <taxon>Fusarium</taxon>
    </lineage>
</organism>
<evidence type="ECO:0000256" key="1">
    <source>
        <dbReference type="ARBA" id="ARBA00004604"/>
    </source>
</evidence>
<dbReference type="PANTHER" id="PTHR12928">
    <property type="entry name" value="FRG1 PROTEIN"/>
    <property type="match status" value="1"/>
</dbReference>
<evidence type="ECO:0000256" key="2">
    <source>
        <dbReference type="ARBA" id="ARBA00010878"/>
    </source>
</evidence>
<dbReference type="GO" id="GO:0051015">
    <property type="term" value="F:actin filament binding"/>
    <property type="evidence" value="ECO:0007669"/>
    <property type="project" value="TreeGrafter"/>
</dbReference>
<dbReference type="SUPFAM" id="SSF50405">
    <property type="entry name" value="Actin-crosslinking proteins"/>
    <property type="match status" value="1"/>
</dbReference>
<dbReference type="GO" id="GO:0005730">
    <property type="term" value="C:nucleolus"/>
    <property type="evidence" value="ECO:0007669"/>
    <property type="project" value="UniProtKB-SubCell"/>
</dbReference>
<keyword evidence="3" id="KW-0539">Nucleus</keyword>
<dbReference type="AlphaFoldDB" id="A0A1B8AGV4"/>
<dbReference type="Pfam" id="PF06229">
    <property type="entry name" value="FRG1"/>
    <property type="match status" value="1"/>
</dbReference>
<gene>
    <name evidence="5" type="ORF">FPOA_11492</name>
</gene>
<dbReference type="STRING" id="36050.A0A1B8AGV4"/>
<protein>
    <recommendedName>
        <fullName evidence="7">Protein frg1</fullName>
    </recommendedName>
</protein>
<evidence type="ECO:0008006" key="7">
    <source>
        <dbReference type="Google" id="ProtNLM"/>
    </source>
</evidence>
<dbReference type="EMBL" id="LYXU01000004">
    <property type="protein sequence ID" value="OBS19767.1"/>
    <property type="molecule type" value="Genomic_DNA"/>
</dbReference>
<evidence type="ECO:0000313" key="5">
    <source>
        <dbReference type="EMBL" id="OBS19767.1"/>
    </source>
</evidence>